<evidence type="ECO:0000256" key="8">
    <source>
        <dbReference type="ARBA" id="ARBA00029814"/>
    </source>
</evidence>
<sequence length="741" mass="82555">HVLWNMRGFIALVSGGKDSIFSIMECVAHEYKLEAVVNLSPTLEGSYPVEIDSYMYQSVASEGVRLIAEALQVPLYQFPISGKPHCQSLQYEESADDEVEDLFQALSKVKSDFPSVHFVSSGAILSDYQRIRVEHVASRLRLQPLAFLWQVPTDNLIRAMLAASLDAIIVKIASFGLEPKRHLGAHLSDVVSNLRDLSQPPWSLNICGEGGEYESFTLDCPLFRRRIQIRSPPRVVCHSEDESYPVAYLHLTRLELEDKPTESLRTSTADMLSIEGVDPFSEEPKLLRPFLSPIDRLRDLRHQLTLEIRNDRTRFQRNSQCVPLSNPRTNVPTTKVESKFQTFGNGAFWVTTICVGIEKSVNGNDLKVLGSLTKQVTQVAISELQSQLGHANLQTDCVIHNLVVLNQPLSFEVFNAFNEAYVAEFGLPWETAPRDDRKPRSYSRMFPPTRACVSVNRLLGPGGQCFESLTSVAMSLTVVLHPSPSNQPAALTGLCRGLHVRSLSHWAPANIGPYSQALSFTRLGSSTESEHIDDTAEWTFYSGQIGLIPETMTLPQFDGPCVEDGGDEDFQWNRSLRTQCLLVIRHCHRTLKAMSCAVWSDLAVGICYGTSSSALRCARQTFHDAVCDLWYDSHASEKKHTVPFPKGNCLVQCLCESHIAWLLVSDLPKQASVEWQFVTRSPSCLQVDRPPVRRDSYDALTGSGASLIFCPVDYSPRHCDLNVIPVVGILDQSDAAVGLYL</sequence>
<dbReference type="GO" id="GO:0017183">
    <property type="term" value="P:protein histidyl modification to diphthamide"/>
    <property type="evidence" value="ECO:0007669"/>
    <property type="project" value="UniProtKB-UniPathway"/>
</dbReference>
<dbReference type="Pfam" id="PF01902">
    <property type="entry name" value="Diphthami_syn_2"/>
    <property type="match status" value="1"/>
</dbReference>
<evidence type="ECO:0000256" key="2">
    <source>
        <dbReference type="ARBA" id="ARBA00008496"/>
    </source>
</evidence>
<feature type="non-terminal residue" evidence="14">
    <location>
        <position position="1"/>
    </location>
</feature>
<evidence type="ECO:0000256" key="12">
    <source>
        <dbReference type="ARBA" id="ARBA00048108"/>
    </source>
</evidence>
<evidence type="ECO:0000256" key="9">
    <source>
        <dbReference type="ARBA" id="ARBA00031202"/>
    </source>
</evidence>
<gene>
    <name evidence="14" type="ORF">CLF_109626</name>
</gene>
<dbReference type="InterPro" id="IPR014729">
    <property type="entry name" value="Rossmann-like_a/b/a_fold"/>
</dbReference>
<evidence type="ECO:0000313" key="15">
    <source>
        <dbReference type="Proteomes" id="UP000008909"/>
    </source>
</evidence>
<dbReference type="InterPro" id="IPR030662">
    <property type="entry name" value="DPH6/MJ0570"/>
</dbReference>
<dbReference type="AlphaFoldDB" id="G7YJL2"/>
<reference key="2">
    <citation type="submission" date="2011-10" db="EMBL/GenBank/DDBJ databases">
        <title>The genome and transcriptome sequence of Clonorchis sinensis provide insights into the carcinogenic liver fluke.</title>
        <authorList>
            <person name="Wang X."/>
            <person name="Huang Y."/>
            <person name="Chen W."/>
            <person name="Liu H."/>
            <person name="Guo L."/>
            <person name="Chen Y."/>
            <person name="Luo F."/>
            <person name="Zhou W."/>
            <person name="Sun J."/>
            <person name="Mao Q."/>
            <person name="Liang P."/>
            <person name="Zhou C."/>
            <person name="Tian Y."/>
            <person name="Men J."/>
            <person name="Lv X."/>
            <person name="Huang L."/>
            <person name="Zhou J."/>
            <person name="Hu Y."/>
            <person name="Li R."/>
            <person name="Zhang F."/>
            <person name="Lei H."/>
            <person name="Li X."/>
            <person name="Hu X."/>
            <person name="Liang C."/>
            <person name="Xu J."/>
            <person name="Wu Z."/>
            <person name="Yu X."/>
        </authorList>
    </citation>
    <scope>NUCLEOTIDE SEQUENCE</scope>
    <source>
        <strain>Henan</strain>
    </source>
</reference>
<comment type="catalytic activity">
    <reaction evidence="12">
        <text>diphthine-[translation elongation factor 2] + NH4(+) + ATP = diphthamide-[translation elongation factor 2] + AMP + diphosphate + H(+)</text>
        <dbReference type="Rhea" id="RHEA:19753"/>
        <dbReference type="Rhea" id="RHEA-COMP:10172"/>
        <dbReference type="Rhea" id="RHEA-COMP:10174"/>
        <dbReference type="ChEBI" id="CHEBI:15378"/>
        <dbReference type="ChEBI" id="CHEBI:16692"/>
        <dbReference type="ChEBI" id="CHEBI:28938"/>
        <dbReference type="ChEBI" id="CHEBI:30616"/>
        <dbReference type="ChEBI" id="CHEBI:33019"/>
        <dbReference type="ChEBI" id="CHEBI:82696"/>
        <dbReference type="ChEBI" id="CHEBI:456215"/>
        <dbReference type="EC" id="6.3.1.14"/>
    </reaction>
</comment>
<reference evidence="14" key="1">
    <citation type="journal article" date="2011" name="Genome Biol.">
        <title>The draft genome of the carcinogenic human liver fluke Clonorchis sinensis.</title>
        <authorList>
            <person name="Wang X."/>
            <person name="Chen W."/>
            <person name="Huang Y."/>
            <person name="Sun J."/>
            <person name="Men J."/>
            <person name="Liu H."/>
            <person name="Luo F."/>
            <person name="Guo L."/>
            <person name="Lv X."/>
            <person name="Deng C."/>
            <person name="Zhou C."/>
            <person name="Fan Y."/>
            <person name="Li X."/>
            <person name="Huang L."/>
            <person name="Hu Y."/>
            <person name="Liang C."/>
            <person name="Hu X."/>
            <person name="Xu J."/>
            <person name="Yu X."/>
        </authorList>
    </citation>
    <scope>NUCLEOTIDE SEQUENCE [LARGE SCALE GENOMIC DNA]</scope>
    <source>
        <strain evidence="14">Henan</strain>
    </source>
</reference>
<dbReference type="Proteomes" id="UP000008909">
    <property type="component" value="Unassembled WGS sequence"/>
</dbReference>
<dbReference type="PANTHER" id="PTHR12196">
    <property type="entry name" value="DOMAIN OF UNKNOWN FUNCTION 71 DUF71 -CONTAINING PROTEIN"/>
    <property type="match status" value="1"/>
</dbReference>
<evidence type="ECO:0000256" key="1">
    <source>
        <dbReference type="ARBA" id="ARBA00005156"/>
    </source>
</evidence>
<organism evidence="14 15">
    <name type="scientific">Clonorchis sinensis</name>
    <name type="common">Chinese liver fluke</name>
    <dbReference type="NCBI Taxonomy" id="79923"/>
    <lineage>
        <taxon>Eukaryota</taxon>
        <taxon>Metazoa</taxon>
        <taxon>Spiralia</taxon>
        <taxon>Lophotrochozoa</taxon>
        <taxon>Platyhelminthes</taxon>
        <taxon>Trematoda</taxon>
        <taxon>Digenea</taxon>
        <taxon>Opisthorchiida</taxon>
        <taxon>Opisthorchiata</taxon>
        <taxon>Opisthorchiidae</taxon>
        <taxon>Clonorchis</taxon>
    </lineage>
</organism>
<evidence type="ECO:0000256" key="3">
    <source>
        <dbReference type="ARBA" id="ARBA00012089"/>
    </source>
</evidence>
<dbReference type="NCBIfam" id="TIGR00290">
    <property type="entry name" value="MJ0570_dom"/>
    <property type="match status" value="1"/>
</dbReference>
<dbReference type="GO" id="GO:0017178">
    <property type="term" value="F:diphthine-ammonia ligase activity"/>
    <property type="evidence" value="ECO:0007669"/>
    <property type="project" value="UniProtKB-EC"/>
</dbReference>
<dbReference type="GO" id="GO:0005524">
    <property type="term" value="F:ATP binding"/>
    <property type="evidence" value="ECO:0007669"/>
    <property type="project" value="UniProtKB-KW"/>
</dbReference>
<dbReference type="SUPFAM" id="SSF52402">
    <property type="entry name" value="Adenine nucleotide alpha hydrolases-like"/>
    <property type="match status" value="1"/>
</dbReference>
<keyword evidence="7" id="KW-0067">ATP-binding</keyword>
<evidence type="ECO:0000256" key="5">
    <source>
        <dbReference type="ARBA" id="ARBA00022598"/>
    </source>
</evidence>
<evidence type="ECO:0000313" key="14">
    <source>
        <dbReference type="EMBL" id="GAA53145.1"/>
    </source>
</evidence>
<name>G7YJL2_CLOSI</name>
<dbReference type="InterPro" id="IPR035959">
    <property type="entry name" value="RutC-like_sf"/>
</dbReference>
<evidence type="ECO:0000256" key="7">
    <source>
        <dbReference type="ARBA" id="ARBA00022840"/>
    </source>
</evidence>
<dbReference type="CDD" id="cd06156">
    <property type="entry name" value="eu_AANH_C_2"/>
    <property type="match status" value="1"/>
</dbReference>
<dbReference type="Gene3D" id="3.40.50.620">
    <property type="entry name" value="HUPs"/>
    <property type="match status" value="1"/>
</dbReference>
<keyword evidence="6" id="KW-0547">Nucleotide-binding</keyword>
<accession>G7YJL2</accession>
<protein>
    <recommendedName>
        <fullName evidence="4">Diphthine--ammonia ligase</fullName>
        <ecNumber evidence="3">6.3.1.14</ecNumber>
    </recommendedName>
    <alternativeName>
        <fullName evidence="9">ATP-binding domain-containing protein 4</fullName>
    </alternativeName>
    <alternativeName>
        <fullName evidence="8">Diphthamide synthase</fullName>
    </alternativeName>
    <alternativeName>
        <fullName evidence="10">Diphthamide synthetase</fullName>
    </alternativeName>
    <alternativeName>
        <fullName evidence="11">Protein DPH6 homolog</fullName>
    </alternativeName>
</protein>
<evidence type="ECO:0000259" key="13">
    <source>
        <dbReference type="Pfam" id="PF01902"/>
    </source>
</evidence>
<comment type="similarity">
    <text evidence="2">Belongs to the Diphthine--ammonia ligase family.</text>
</comment>
<dbReference type="FunFam" id="3.40.50.620:FF:000145">
    <property type="entry name" value="ATP-binding domain containing protein"/>
    <property type="match status" value="1"/>
</dbReference>
<dbReference type="InterPro" id="IPR002761">
    <property type="entry name" value="Diphthami_syn_dom"/>
</dbReference>
<dbReference type="SUPFAM" id="SSF55298">
    <property type="entry name" value="YjgF-like"/>
    <property type="match status" value="1"/>
</dbReference>
<keyword evidence="15" id="KW-1185">Reference proteome</keyword>
<dbReference type="EMBL" id="DF143429">
    <property type="protein sequence ID" value="GAA53145.1"/>
    <property type="molecule type" value="Genomic_DNA"/>
</dbReference>
<dbReference type="Gene3D" id="3.30.1330.40">
    <property type="entry name" value="RutC-like"/>
    <property type="match status" value="1"/>
</dbReference>
<proteinExistence type="inferred from homology"/>
<dbReference type="EC" id="6.3.1.14" evidence="3"/>
<comment type="pathway">
    <text evidence="1">Protein modification; peptidyl-diphthamide biosynthesis.</text>
</comment>
<dbReference type="UniPathway" id="UPA00559"/>
<evidence type="ECO:0000256" key="11">
    <source>
        <dbReference type="ARBA" id="ARBA00032849"/>
    </source>
</evidence>
<keyword evidence="5" id="KW-0436">Ligase</keyword>
<feature type="domain" description="Diphthamide synthase" evidence="13">
    <location>
        <begin position="10"/>
        <end position="231"/>
    </location>
</feature>
<evidence type="ECO:0000256" key="10">
    <source>
        <dbReference type="ARBA" id="ARBA00031552"/>
    </source>
</evidence>
<dbReference type="FunFam" id="3.90.1490.10:FF:000001">
    <property type="entry name" value="Diphthine--ammonia ligase"/>
    <property type="match status" value="1"/>
</dbReference>
<dbReference type="Gene3D" id="3.90.1490.10">
    <property type="entry name" value="putative n-type atp pyrophosphatase, domain 2"/>
    <property type="match status" value="1"/>
</dbReference>
<dbReference type="PANTHER" id="PTHR12196:SF2">
    <property type="entry name" value="DIPHTHINE--AMMONIA LIGASE"/>
    <property type="match status" value="1"/>
</dbReference>
<evidence type="ECO:0000256" key="6">
    <source>
        <dbReference type="ARBA" id="ARBA00022741"/>
    </source>
</evidence>
<evidence type="ECO:0000256" key="4">
    <source>
        <dbReference type="ARBA" id="ARBA00018426"/>
    </source>
</evidence>
<dbReference type="CDD" id="cd01994">
    <property type="entry name" value="AANH_PF0828-like"/>
    <property type="match status" value="1"/>
</dbReference>